<dbReference type="Proteomes" id="UP000245533">
    <property type="component" value="Unassembled WGS sequence"/>
</dbReference>
<feature type="domain" description="GIY-YIG" evidence="1">
    <location>
        <begin position="29"/>
        <end position="109"/>
    </location>
</feature>
<name>A0A316TMB7_9BACT</name>
<dbReference type="SUPFAM" id="SSF82771">
    <property type="entry name" value="GIY-YIG endonuclease"/>
    <property type="match status" value="1"/>
</dbReference>
<evidence type="ECO:0000313" key="3">
    <source>
        <dbReference type="Proteomes" id="UP000245533"/>
    </source>
</evidence>
<keyword evidence="3" id="KW-1185">Reference proteome</keyword>
<dbReference type="InterPro" id="IPR000305">
    <property type="entry name" value="GIY-YIG_endonuc"/>
</dbReference>
<dbReference type="SMART" id="SM00465">
    <property type="entry name" value="GIYc"/>
    <property type="match status" value="1"/>
</dbReference>
<proteinExistence type="predicted"/>
<dbReference type="InterPro" id="IPR035901">
    <property type="entry name" value="GIY-YIG_endonuc_sf"/>
</dbReference>
<dbReference type="Pfam" id="PF01541">
    <property type="entry name" value="GIY-YIG"/>
    <property type="match status" value="1"/>
</dbReference>
<evidence type="ECO:0000313" key="2">
    <source>
        <dbReference type="EMBL" id="PWN05737.1"/>
    </source>
</evidence>
<reference evidence="2 3" key="1">
    <citation type="submission" date="2018-05" db="EMBL/GenBank/DDBJ databases">
        <title>Rhodohalobacter halophilus gen. nov., sp. nov., a moderately halophilic member of the family Balneolaceae.</title>
        <authorList>
            <person name="Liu Z.-W."/>
        </authorList>
    </citation>
    <scope>NUCLEOTIDE SEQUENCE [LARGE SCALE GENOMIC DNA]</scope>
    <source>
        <strain evidence="2 3">8A47</strain>
    </source>
</reference>
<dbReference type="CDD" id="cd10434">
    <property type="entry name" value="GIY-YIG_UvrC_Cho"/>
    <property type="match status" value="1"/>
</dbReference>
<dbReference type="Gene3D" id="3.40.1440.10">
    <property type="entry name" value="GIY-YIG endonuclease"/>
    <property type="match status" value="1"/>
</dbReference>
<organism evidence="2 3">
    <name type="scientific">Rhodohalobacter mucosus</name>
    <dbReference type="NCBI Taxonomy" id="2079485"/>
    <lineage>
        <taxon>Bacteria</taxon>
        <taxon>Pseudomonadati</taxon>
        <taxon>Balneolota</taxon>
        <taxon>Balneolia</taxon>
        <taxon>Balneolales</taxon>
        <taxon>Balneolaceae</taxon>
        <taxon>Rhodohalobacter</taxon>
    </lineage>
</organism>
<dbReference type="OrthoDB" id="1522984at2"/>
<dbReference type="PANTHER" id="PTHR30562">
    <property type="entry name" value="UVRC/OXIDOREDUCTASE"/>
    <property type="match status" value="1"/>
</dbReference>
<dbReference type="GO" id="GO:0009380">
    <property type="term" value="C:excinuclease repair complex"/>
    <property type="evidence" value="ECO:0007669"/>
    <property type="project" value="TreeGrafter"/>
</dbReference>
<dbReference type="PANTHER" id="PTHR30562:SF1">
    <property type="entry name" value="UVRABC SYSTEM PROTEIN C"/>
    <property type="match status" value="1"/>
</dbReference>
<sequence length="286" mass="33436">MDAQTPSFFSAEPLLERRLGRGPFDAVPSVPGVYRFYDRNGNLLYVGKAKNLRTRLFSYKRAKPGQVSRKVSELIGQIRSFVYVETPTEKDALLLENRMIRGERPPYNHANKETETYYFVYLRPDNEGLEFRLAMRIHKETDPKYWHGCYKGHAPVRQALGCLLRLLWMAEYEITDPMHLPVKLNRNLTPMRFALPWNTSASPALTTGLPDLLELWIRGEDDELTDWLAVQIEAGRHLPPFQRLWLEYHLDQITGFYRKKLSRHHTLRNGRNRIAQDELDDLLVKA</sequence>
<dbReference type="RefSeq" id="WP_109647764.1">
    <property type="nucleotide sequence ID" value="NZ_QGGB01000009.1"/>
</dbReference>
<dbReference type="GO" id="GO:0006289">
    <property type="term" value="P:nucleotide-excision repair"/>
    <property type="evidence" value="ECO:0007669"/>
    <property type="project" value="InterPro"/>
</dbReference>
<comment type="caution">
    <text evidence="2">The sequence shown here is derived from an EMBL/GenBank/DDBJ whole genome shotgun (WGS) entry which is preliminary data.</text>
</comment>
<evidence type="ECO:0000259" key="1">
    <source>
        <dbReference type="PROSITE" id="PS50164"/>
    </source>
</evidence>
<dbReference type="InterPro" id="IPR047296">
    <property type="entry name" value="GIY-YIG_UvrC_Cho"/>
</dbReference>
<accession>A0A316TMB7</accession>
<dbReference type="EMBL" id="QGGB01000009">
    <property type="protein sequence ID" value="PWN05737.1"/>
    <property type="molecule type" value="Genomic_DNA"/>
</dbReference>
<dbReference type="PROSITE" id="PS50164">
    <property type="entry name" value="GIY_YIG"/>
    <property type="match status" value="1"/>
</dbReference>
<gene>
    <name evidence="2" type="ORF">DDZ15_14225</name>
</gene>
<dbReference type="InterPro" id="IPR050066">
    <property type="entry name" value="UvrABC_protein_C"/>
</dbReference>
<protein>
    <recommendedName>
        <fullName evidence="1">GIY-YIG domain-containing protein</fullName>
    </recommendedName>
</protein>
<dbReference type="AlphaFoldDB" id="A0A316TMB7"/>